<dbReference type="SUPFAM" id="SSF47175">
    <property type="entry name" value="Cytochromes"/>
    <property type="match status" value="1"/>
</dbReference>
<feature type="signal peptide" evidence="1">
    <location>
        <begin position="1"/>
        <end position="26"/>
    </location>
</feature>
<dbReference type="STRING" id="1796497.GCE9029_01629"/>
<organism evidence="2 3">
    <name type="scientific">Grimontia celer</name>
    <dbReference type="NCBI Taxonomy" id="1796497"/>
    <lineage>
        <taxon>Bacteria</taxon>
        <taxon>Pseudomonadati</taxon>
        <taxon>Pseudomonadota</taxon>
        <taxon>Gammaproteobacteria</taxon>
        <taxon>Vibrionales</taxon>
        <taxon>Vibrionaceae</taxon>
        <taxon>Grimontia</taxon>
    </lineage>
</organism>
<evidence type="ECO:0000313" key="2">
    <source>
        <dbReference type="EMBL" id="CZF79744.1"/>
    </source>
</evidence>
<dbReference type="EMBL" id="FIZX01000001">
    <property type="protein sequence ID" value="CZF79744.1"/>
    <property type="molecule type" value="Genomic_DNA"/>
</dbReference>
<dbReference type="RefSeq" id="WP_197475331.1">
    <property type="nucleotide sequence ID" value="NZ_FIZX01000001.1"/>
</dbReference>
<evidence type="ECO:0000256" key="1">
    <source>
        <dbReference type="SAM" id="SignalP"/>
    </source>
</evidence>
<dbReference type="GO" id="GO:0020037">
    <property type="term" value="F:heme binding"/>
    <property type="evidence" value="ECO:0007669"/>
    <property type="project" value="InterPro"/>
</dbReference>
<dbReference type="Proteomes" id="UP000071641">
    <property type="component" value="Unassembled WGS sequence"/>
</dbReference>
<dbReference type="InterPro" id="IPR002321">
    <property type="entry name" value="Cyt_c_II"/>
</dbReference>
<proteinExistence type="predicted"/>
<protein>
    <submittedName>
        <fullName evidence="2">Cytochrome C</fullName>
    </submittedName>
</protein>
<dbReference type="PROSITE" id="PS51009">
    <property type="entry name" value="CYTCII"/>
    <property type="match status" value="1"/>
</dbReference>
<feature type="chain" id="PRO_5007281855" evidence="1">
    <location>
        <begin position="27"/>
        <end position="151"/>
    </location>
</feature>
<gene>
    <name evidence="2" type="ORF">GCE9029_01629</name>
</gene>
<dbReference type="AlphaFoldDB" id="A0A128F009"/>
<sequence>MKRIATRSKAIGLVSALLMVSGSAMAQDFSEVIDNRQQNFLSIADTFKSLKKAEDGSDSDWETIRNLAIKNADTVGALKGMFPEGSSFDSRSKPAVWTKWDKFESGLDGLQTSFVSMADAAVAQDDDALEAAIKSADRSCKACHRGFRTKR</sequence>
<reference evidence="3" key="1">
    <citation type="submission" date="2016-02" db="EMBL/GenBank/DDBJ databases">
        <authorList>
            <person name="Rodrigo-Torres Lidia"/>
            <person name="Arahal R.David."/>
        </authorList>
    </citation>
    <scope>NUCLEOTIDE SEQUENCE [LARGE SCALE GENOMIC DNA]</scope>
    <source>
        <strain evidence="3">CECT 9029</strain>
    </source>
</reference>
<dbReference type="GO" id="GO:0005506">
    <property type="term" value="F:iron ion binding"/>
    <property type="evidence" value="ECO:0007669"/>
    <property type="project" value="InterPro"/>
</dbReference>
<dbReference type="GO" id="GO:0022900">
    <property type="term" value="P:electron transport chain"/>
    <property type="evidence" value="ECO:0007669"/>
    <property type="project" value="InterPro"/>
</dbReference>
<dbReference type="GO" id="GO:0009055">
    <property type="term" value="F:electron transfer activity"/>
    <property type="evidence" value="ECO:0007669"/>
    <property type="project" value="InterPro"/>
</dbReference>
<name>A0A128F009_9GAMM</name>
<accession>A0A128F009</accession>
<dbReference type="InterPro" id="IPR010980">
    <property type="entry name" value="Cyt_c/b562"/>
</dbReference>
<evidence type="ECO:0000313" key="3">
    <source>
        <dbReference type="Proteomes" id="UP000071641"/>
    </source>
</evidence>
<dbReference type="Gene3D" id="1.20.120.10">
    <property type="entry name" value="Cytochrome c/b562"/>
    <property type="match status" value="1"/>
</dbReference>
<keyword evidence="1" id="KW-0732">Signal</keyword>
<dbReference type="Pfam" id="PF01322">
    <property type="entry name" value="Cytochrom_C_2"/>
    <property type="match status" value="1"/>
</dbReference>
<keyword evidence="3" id="KW-1185">Reference proteome</keyword>